<feature type="transmembrane region" description="Helical" evidence="5">
    <location>
        <begin position="198"/>
        <end position="218"/>
    </location>
</feature>
<accession>A0A1I0YQH7</accession>
<evidence type="ECO:0000256" key="1">
    <source>
        <dbReference type="ARBA" id="ARBA00023224"/>
    </source>
</evidence>
<dbReference type="Gene3D" id="1.10.287.950">
    <property type="entry name" value="Methyl-accepting chemotaxis protein"/>
    <property type="match status" value="1"/>
</dbReference>
<dbReference type="InterPro" id="IPR004090">
    <property type="entry name" value="Chemotax_Me-accpt_rcpt"/>
</dbReference>
<keyword evidence="4" id="KW-0175">Coiled coil</keyword>
<dbReference type="GO" id="GO:0007165">
    <property type="term" value="P:signal transduction"/>
    <property type="evidence" value="ECO:0007669"/>
    <property type="project" value="UniProtKB-KW"/>
</dbReference>
<feature type="transmembrane region" description="Helical" evidence="5">
    <location>
        <begin position="224"/>
        <end position="242"/>
    </location>
</feature>
<dbReference type="PANTHER" id="PTHR32089:SF112">
    <property type="entry name" value="LYSOZYME-LIKE PROTEIN-RELATED"/>
    <property type="match status" value="1"/>
</dbReference>
<protein>
    <submittedName>
        <fullName evidence="7">Methyl-accepting chemotaxis protein</fullName>
    </submittedName>
</protein>
<dbReference type="Gene3D" id="3.90.1520.10">
    <property type="entry name" value="H-NOX domain"/>
    <property type="match status" value="1"/>
</dbReference>
<dbReference type="SUPFAM" id="SSF111126">
    <property type="entry name" value="Ligand-binding domain in the NO signalling and Golgi transport"/>
    <property type="match status" value="1"/>
</dbReference>
<feature type="coiled-coil region" evidence="4">
    <location>
        <begin position="336"/>
        <end position="384"/>
    </location>
</feature>
<dbReference type="RefSeq" id="WP_090041224.1">
    <property type="nucleotide sequence ID" value="NZ_FOKI01000014.1"/>
</dbReference>
<organism evidence="7 8">
    <name type="scientific">Clostridium frigidicarnis</name>
    <dbReference type="NCBI Taxonomy" id="84698"/>
    <lineage>
        <taxon>Bacteria</taxon>
        <taxon>Bacillati</taxon>
        <taxon>Bacillota</taxon>
        <taxon>Clostridia</taxon>
        <taxon>Eubacteriales</taxon>
        <taxon>Clostridiaceae</taxon>
        <taxon>Clostridium</taxon>
    </lineage>
</organism>
<reference evidence="7 8" key="1">
    <citation type="submission" date="2016-10" db="EMBL/GenBank/DDBJ databases">
        <authorList>
            <person name="de Groot N.N."/>
        </authorList>
    </citation>
    <scope>NUCLEOTIDE SEQUENCE [LARGE SCALE GENOMIC DNA]</scope>
    <source>
        <strain evidence="7 8">DSM 12271</strain>
    </source>
</reference>
<evidence type="ECO:0000256" key="5">
    <source>
        <dbReference type="SAM" id="Phobius"/>
    </source>
</evidence>
<dbReference type="InterPro" id="IPR038158">
    <property type="entry name" value="H-NOX_domain_sf"/>
</dbReference>
<evidence type="ECO:0000313" key="7">
    <source>
        <dbReference type="EMBL" id="SFB15462.1"/>
    </source>
</evidence>
<keyword evidence="5" id="KW-0472">Membrane</keyword>
<dbReference type="GO" id="GO:0020037">
    <property type="term" value="F:heme binding"/>
    <property type="evidence" value="ECO:0007669"/>
    <property type="project" value="InterPro"/>
</dbReference>
<feature type="domain" description="Methyl-accepting transducer" evidence="6">
    <location>
        <begin position="310"/>
        <end position="567"/>
    </location>
</feature>
<dbReference type="PANTHER" id="PTHR32089">
    <property type="entry name" value="METHYL-ACCEPTING CHEMOTAXIS PROTEIN MCPB"/>
    <property type="match status" value="1"/>
</dbReference>
<dbReference type="InterPro" id="IPR024096">
    <property type="entry name" value="NO_sig/Golgi_transp_ligand-bd"/>
</dbReference>
<name>A0A1I0YQH7_9CLOT</name>
<dbReference type="STRING" id="84698.SAMN04488528_101479"/>
<dbReference type="InterPro" id="IPR004089">
    <property type="entry name" value="MCPsignal_dom"/>
</dbReference>
<proteinExistence type="inferred from homology"/>
<evidence type="ECO:0000256" key="3">
    <source>
        <dbReference type="PROSITE-ProRule" id="PRU00284"/>
    </source>
</evidence>
<dbReference type="GO" id="GO:0016020">
    <property type="term" value="C:membrane"/>
    <property type="evidence" value="ECO:0007669"/>
    <property type="project" value="InterPro"/>
</dbReference>
<dbReference type="Proteomes" id="UP000198619">
    <property type="component" value="Unassembled WGS sequence"/>
</dbReference>
<dbReference type="AlphaFoldDB" id="A0A1I0YQH7"/>
<dbReference type="GO" id="GO:0006935">
    <property type="term" value="P:chemotaxis"/>
    <property type="evidence" value="ECO:0007669"/>
    <property type="project" value="InterPro"/>
</dbReference>
<keyword evidence="5" id="KW-1133">Transmembrane helix</keyword>
<dbReference type="GO" id="GO:0004888">
    <property type="term" value="F:transmembrane signaling receptor activity"/>
    <property type="evidence" value="ECO:0007669"/>
    <property type="project" value="InterPro"/>
</dbReference>
<dbReference type="EMBL" id="FOKI01000014">
    <property type="protein sequence ID" value="SFB15462.1"/>
    <property type="molecule type" value="Genomic_DNA"/>
</dbReference>
<keyword evidence="5" id="KW-0812">Transmembrane</keyword>
<gene>
    <name evidence="7" type="ORF">SAMN04488528_101479</name>
</gene>
<dbReference type="SUPFAM" id="SSF58104">
    <property type="entry name" value="Methyl-accepting chemotaxis protein (MCP) signaling domain"/>
    <property type="match status" value="1"/>
</dbReference>
<dbReference type="OrthoDB" id="1660488at2"/>
<sequence length="596" mass="66893">MKGTVVSTWIKTCRRLYGESVVDEAMESNGWNKDKFFTPVETVEDEKIKSVIRSIANQKGMDIGKLWREIGRDNLQTFYKDYPALFEHDNLYSFLRSLFDIHVVMTKKFSGAKPPLVGIEAISSREVYFTYRSKRGMFDYFMGLLTGSCEHFNEKVDIKQVEKNSEYLKLKLTFSKDIYYKKKYILNNMLSFGFIKSFSGKIALATFIPIIILSIILAGPVKGIIISAFSSIISFIVSSLLIRPKEDILEELKRINSNKYFHDGKICTNDFFEQIYDELKVYGKVVRSDFTGFKGITDEMNSFVSTINEISENMNYTSGEISGVVEQVATGAVNQAENTEEAVSRLNGNIEALKGIVQNENSNKKELEKAMDKINNSFSNVDNASKNIETTLESFMKVKEKGANLQGKAQDITSIVSIVSDIAEQTNLLALNASIEAARAGDQGRGFAVVAESIRKLAEQSKEAVRDINSNLAKFVDDIGMLVGNIDSQYKVLEDETNSLSVVRDISYEATVSIQSVSESMIQTISELNKEADSIASIYDTIESLSAIAEENSASSEEVSANVSKYTEEIRRLITNIADFKKVTNQFKKDLEKYKI</sequence>
<dbReference type="PRINTS" id="PR00260">
    <property type="entry name" value="CHEMTRNSDUCR"/>
</dbReference>
<keyword evidence="1 3" id="KW-0807">Transducer</keyword>
<evidence type="ECO:0000313" key="8">
    <source>
        <dbReference type="Proteomes" id="UP000198619"/>
    </source>
</evidence>
<dbReference type="SMART" id="SM00283">
    <property type="entry name" value="MA"/>
    <property type="match status" value="1"/>
</dbReference>
<dbReference type="Pfam" id="PF07700">
    <property type="entry name" value="HNOB"/>
    <property type="match status" value="1"/>
</dbReference>
<comment type="similarity">
    <text evidence="2">Belongs to the methyl-accepting chemotaxis (MCP) protein family.</text>
</comment>
<dbReference type="InterPro" id="IPR011644">
    <property type="entry name" value="Heme_NO-bd"/>
</dbReference>
<dbReference type="Pfam" id="PF00015">
    <property type="entry name" value="MCPsignal"/>
    <property type="match status" value="1"/>
</dbReference>
<evidence type="ECO:0000259" key="6">
    <source>
        <dbReference type="PROSITE" id="PS50111"/>
    </source>
</evidence>
<dbReference type="PROSITE" id="PS50111">
    <property type="entry name" value="CHEMOTAXIS_TRANSDUC_2"/>
    <property type="match status" value="1"/>
</dbReference>
<keyword evidence="8" id="KW-1185">Reference proteome</keyword>
<evidence type="ECO:0000256" key="2">
    <source>
        <dbReference type="ARBA" id="ARBA00029447"/>
    </source>
</evidence>
<evidence type="ECO:0000256" key="4">
    <source>
        <dbReference type="SAM" id="Coils"/>
    </source>
</evidence>